<evidence type="ECO:0000259" key="3">
    <source>
        <dbReference type="PROSITE" id="PS50883"/>
    </source>
</evidence>
<dbReference type="Proteomes" id="UP001501788">
    <property type="component" value="Unassembled WGS sequence"/>
</dbReference>
<reference evidence="6" key="1">
    <citation type="journal article" date="2019" name="Int. J. Syst. Evol. Microbiol.">
        <title>The Global Catalogue of Microorganisms (GCM) 10K type strain sequencing project: providing services to taxonomists for standard genome sequencing and annotation.</title>
        <authorList>
            <consortium name="The Broad Institute Genomics Platform"/>
            <consortium name="The Broad Institute Genome Sequencing Center for Infectious Disease"/>
            <person name="Wu L."/>
            <person name="Ma J."/>
        </authorList>
    </citation>
    <scope>NUCLEOTIDE SEQUENCE [LARGE SCALE GENOMIC DNA]</scope>
    <source>
        <strain evidence="6">JCM 31890</strain>
    </source>
</reference>
<dbReference type="PROSITE" id="PS50887">
    <property type="entry name" value="GGDEF"/>
    <property type="match status" value="1"/>
</dbReference>
<dbReference type="CDD" id="cd01948">
    <property type="entry name" value="EAL"/>
    <property type="match status" value="1"/>
</dbReference>
<evidence type="ECO:0000256" key="2">
    <source>
        <dbReference type="SAM" id="Phobius"/>
    </source>
</evidence>
<dbReference type="PROSITE" id="PS50883">
    <property type="entry name" value="EAL"/>
    <property type="match status" value="1"/>
</dbReference>
<dbReference type="SUPFAM" id="SSF141868">
    <property type="entry name" value="EAL domain-like"/>
    <property type="match status" value="1"/>
</dbReference>
<dbReference type="Pfam" id="PF00563">
    <property type="entry name" value="EAL"/>
    <property type="match status" value="1"/>
</dbReference>
<feature type="transmembrane region" description="Helical" evidence="2">
    <location>
        <begin position="218"/>
        <end position="241"/>
    </location>
</feature>
<evidence type="ECO:0000313" key="5">
    <source>
        <dbReference type="EMBL" id="GAA4421969.1"/>
    </source>
</evidence>
<feature type="domain" description="GGDEF" evidence="4">
    <location>
        <begin position="373"/>
        <end position="507"/>
    </location>
</feature>
<dbReference type="NCBIfam" id="TIGR00254">
    <property type="entry name" value="GGDEF"/>
    <property type="match status" value="1"/>
</dbReference>
<gene>
    <name evidence="5" type="ORF">GCM10023090_12170</name>
</gene>
<proteinExistence type="predicted"/>
<dbReference type="InterPro" id="IPR043128">
    <property type="entry name" value="Rev_trsase/Diguanyl_cyclase"/>
</dbReference>
<dbReference type="CDD" id="cd01949">
    <property type="entry name" value="GGDEF"/>
    <property type="match status" value="1"/>
</dbReference>
<comment type="caution">
    <text evidence="5">The sequence shown here is derived from an EMBL/GenBank/DDBJ whole genome shotgun (WGS) entry which is preliminary data.</text>
</comment>
<feature type="transmembrane region" description="Helical" evidence="2">
    <location>
        <begin position="194"/>
        <end position="212"/>
    </location>
</feature>
<keyword evidence="2" id="KW-0812">Transmembrane</keyword>
<feature type="transmembrane region" description="Helical" evidence="2">
    <location>
        <begin position="158"/>
        <end position="182"/>
    </location>
</feature>
<evidence type="ECO:0000313" key="6">
    <source>
        <dbReference type="Proteomes" id="UP001501788"/>
    </source>
</evidence>
<dbReference type="Gene3D" id="3.20.20.450">
    <property type="entry name" value="EAL domain"/>
    <property type="match status" value="1"/>
</dbReference>
<organism evidence="5 6">
    <name type="scientific">Acidovorax lacteus</name>
    <dbReference type="NCBI Taxonomy" id="1924988"/>
    <lineage>
        <taxon>Bacteria</taxon>
        <taxon>Pseudomonadati</taxon>
        <taxon>Pseudomonadota</taxon>
        <taxon>Betaproteobacteria</taxon>
        <taxon>Burkholderiales</taxon>
        <taxon>Comamonadaceae</taxon>
        <taxon>Acidovorax</taxon>
    </lineage>
</organism>
<dbReference type="InterPro" id="IPR001633">
    <property type="entry name" value="EAL_dom"/>
</dbReference>
<dbReference type="PANTHER" id="PTHR33121">
    <property type="entry name" value="CYCLIC DI-GMP PHOSPHODIESTERASE PDEF"/>
    <property type="match status" value="1"/>
</dbReference>
<dbReference type="InterPro" id="IPR029787">
    <property type="entry name" value="Nucleotide_cyclase"/>
</dbReference>
<dbReference type="InterPro" id="IPR000160">
    <property type="entry name" value="GGDEF_dom"/>
</dbReference>
<dbReference type="SUPFAM" id="SSF55073">
    <property type="entry name" value="Nucleotide cyclase"/>
    <property type="match status" value="1"/>
</dbReference>
<dbReference type="SMART" id="SM00267">
    <property type="entry name" value="GGDEF"/>
    <property type="match status" value="1"/>
</dbReference>
<dbReference type="SMART" id="SM00052">
    <property type="entry name" value="EAL"/>
    <property type="match status" value="1"/>
</dbReference>
<feature type="transmembrane region" description="Helical" evidence="2">
    <location>
        <begin position="101"/>
        <end position="118"/>
    </location>
</feature>
<feature type="transmembrane region" description="Helical" evidence="2">
    <location>
        <begin position="130"/>
        <end position="152"/>
    </location>
</feature>
<keyword evidence="2" id="KW-0472">Membrane</keyword>
<feature type="transmembrane region" description="Helical" evidence="2">
    <location>
        <begin position="287"/>
        <end position="310"/>
    </location>
</feature>
<dbReference type="PANTHER" id="PTHR33121:SF79">
    <property type="entry name" value="CYCLIC DI-GMP PHOSPHODIESTERASE PDED-RELATED"/>
    <property type="match status" value="1"/>
</dbReference>
<keyword evidence="6" id="KW-1185">Reference proteome</keyword>
<dbReference type="Pfam" id="PF00990">
    <property type="entry name" value="GGDEF"/>
    <property type="match status" value="1"/>
</dbReference>
<feature type="transmembrane region" description="Helical" evidence="2">
    <location>
        <begin position="261"/>
        <end position="281"/>
    </location>
</feature>
<evidence type="ECO:0008006" key="7">
    <source>
        <dbReference type="Google" id="ProtNLM"/>
    </source>
</evidence>
<sequence>MPDARRSLTTTAALSASVLAWAGSLVASSQPLQVFLDNLSWSIAMLWSAWACWTARNAATGTSQAVLQGLFQGAALLALGQMAWNLQVAVGWNPFPAPADALYLLAGPVWALSLLRALRQHLPTDRVWPLALDFGGAVLALLALTLVIYVPGGAIPSVWAGAVLVAYPVSMLTAAFVAALALVASGVRFTPSHLLVGLGLLGYGLSWMRWNLLTLENAIVPGMVFNLSFSLCGLVLGWGALGLRFEPDPDPCYRRRCERALSWVPLASMSMAAVTLGLLMLQVPRRGLLGVFVFAACMGVLLLAALRQVLVLRLSDRMREAEAAVLRNEERLYRLAHYDALTGLPNRRSLEDALQRAVADAERLPEGPERSERRVALLFIDLDHFDQVNETYGAAVGDALLVEAAQRLQRSVPEGALLARLANDQFLLLLERVRTKTAVAQCATVVSDVLAQPWSVGGHTVQYLGASTGISLWPDDAQDATELMRHALAAMNATKSAGRGTYRFYREEFTQLTRDRLALRQRLRDALARRELSLVYQPQVDREGRAVGVEALLRWSPDGKPVGPDVFIPMAEEMGLIPAIGLWVFEEACQQWAHWRDQGLRPPVLSINVSTLQMREPGFVQALRERAAQAGVPPQQLVLEITESQLLDESLYAMADALRQAGFQLSIDDFGTGHSSLIKLRRLPVSELKIDRLFVQELETAAQDREICSTIHALARALGLAVVAEGVETESQFHLLLAMGCERFQGWHFAPALPPAALASAWLGPAGGGDESPEPSPEPMPERGAPSQAH</sequence>
<dbReference type="EMBL" id="BAABEX010000007">
    <property type="protein sequence ID" value="GAA4421969.1"/>
    <property type="molecule type" value="Genomic_DNA"/>
</dbReference>
<evidence type="ECO:0000256" key="1">
    <source>
        <dbReference type="SAM" id="MobiDB-lite"/>
    </source>
</evidence>
<feature type="domain" description="EAL" evidence="3">
    <location>
        <begin position="516"/>
        <end position="766"/>
    </location>
</feature>
<dbReference type="RefSeq" id="WP_345062205.1">
    <property type="nucleotide sequence ID" value="NZ_BAABEX010000007.1"/>
</dbReference>
<dbReference type="Gene3D" id="3.30.70.270">
    <property type="match status" value="1"/>
</dbReference>
<feature type="region of interest" description="Disordered" evidence="1">
    <location>
        <begin position="761"/>
        <end position="790"/>
    </location>
</feature>
<evidence type="ECO:0000259" key="4">
    <source>
        <dbReference type="PROSITE" id="PS50887"/>
    </source>
</evidence>
<accession>A0ABP8L4L0</accession>
<dbReference type="InterPro" id="IPR050706">
    <property type="entry name" value="Cyclic-di-GMP_PDE-like"/>
</dbReference>
<name>A0ABP8L4L0_9BURK</name>
<dbReference type="InterPro" id="IPR035919">
    <property type="entry name" value="EAL_sf"/>
</dbReference>
<keyword evidence="2" id="KW-1133">Transmembrane helix</keyword>
<protein>
    <recommendedName>
        <fullName evidence="7">Bifunctional diguanylate cyclase/phosphodiesterase</fullName>
    </recommendedName>
</protein>